<dbReference type="PANTHER" id="PTHR30612">
    <property type="entry name" value="SECA INNER MEMBRANE COMPONENT OF SEC PROTEIN SECRETION SYSTEM"/>
    <property type="match status" value="1"/>
</dbReference>
<dbReference type="GO" id="GO:0006605">
    <property type="term" value="P:protein targeting"/>
    <property type="evidence" value="ECO:0007669"/>
    <property type="project" value="InterPro"/>
</dbReference>
<dbReference type="InParanoid" id="E9GVK3"/>
<accession>E9GVK3</accession>
<dbReference type="Proteomes" id="UP000000305">
    <property type="component" value="Unassembled WGS sequence"/>
</dbReference>
<evidence type="ECO:0000313" key="1">
    <source>
        <dbReference type="EMBL" id="EFX76512.1"/>
    </source>
</evidence>
<reference evidence="1 2" key="1">
    <citation type="journal article" date="2011" name="Science">
        <title>The ecoresponsive genome of Daphnia pulex.</title>
        <authorList>
            <person name="Colbourne J.K."/>
            <person name="Pfrender M.E."/>
            <person name="Gilbert D."/>
            <person name="Thomas W.K."/>
            <person name="Tucker A."/>
            <person name="Oakley T.H."/>
            <person name="Tokishita S."/>
            <person name="Aerts A."/>
            <person name="Arnold G.J."/>
            <person name="Basu M.K."/>
            <person name="Bauer D.J."/>
            <person name="Caceres C.E."/>
            <person name="Carmel L."/>
            <person name="Casola C."/>
            <person name="Choi J.H."/>
            <person name="Detter J.C."/>
            <person name="Dong Q."/>
            <person name="Dusheyko S."/>
            <person name="Eads B.D."/>
            <person name="Frohlich T."/>
            <person name="Geiler-Samerotte K.A."/>
            <person name="Gerlach D."/>
            <person name="Hatcher P."/>
            <person name="Jogdeo S."/>
            <person name="Krijgsveld J."/>
            <person name="Kriventseva E.V."/>
            <person name="Kultz D."/>
            <person name="Laforsch C."/>
            <person name="Lindquist E."/>
            <person name="Lopez J."/>
            <person name="Manak J.R."/>
            <person name="Muller J."/>
            <person name="Pangilinan J."/>
            <person name="Patwardhan R.P."/>
            <person name="Pitluck S."/>
            <person name="Pritham E.J."/>
            <person name="Rechtsteiner A."/>
            <person name="Rho M."/>
            <person name="Rogozin I.B."/>
            <person name="Sakarya O."/>
            <person name="Salamov A."/>
            <person name="Schaack S."/>
            <person name="Shapiro H."/>
            <person name="Shiga Y."/>
            <person name="Skalitzky C."/>
            <person name="Smith Z."/>
            <person name="Souvorov A."/>
            <person name="Sung W."/>
            <person name="Tang Z."/>
            <person name="Tsuchiya D."/>
            <person name="Tu H."/>
            <person name="Vos H."/>
            <person name="Wang M."/>
            <person name="Wolf Y.I."/>
            <person name="Yamagata H."/>
            <person name="Yamada T."/>
            <person name="Ye Y."/>
            <person name="Shaw J.R."/>
            <person name="Andrews J."/>
            <person name="Crease T.J."/>
            <person name="Tang H."/>
            <person name="Lucas S.M."/>
            <person name="Robertson H.M."/>
            <person name="Bork P."/>
            <person name="Koonin E.V."/>
            <person name="Zdobnov E.M."/>
            <person name="Grigoriev I.V."/>
            <person name="Lynch M."/>
            <person name="Boore J.L."/>
        </authorList>
    </citation>
    <scope>NUCLEOTIDE SEQUENCE [LARGE SCALE GENOMIC DNA]</scope>
</reference>
<dbReference type="AlphaFoldDB" id="E9GVK3"/>
<keyword evidence="2" id="KW-1185">Reference proteome</keyword>
<dbReference type="EMBL" id="GL732568">
    <property type="protein sequence ID" value="EFX76512.1"/>
    <property type="molecule type" value="Genomic_DNA"/>
</dbReference>
<name>E9GVK3_DAPPU</name>
<dbReference type="GO" id="GO:0006886">
    <property type="term" value="P:intracellular protein transport"/>
    <property type="evidence" value="ECO:0007669"/>
    <property type="project" value="InterPro"/>
</dbReference>
<sequence>MSIEDANSNPTPASADSCSTAEDVFDEIKSWIQSSDPAKFYGYAVAHIKSKVKRDLFCLEATWVERQYVKIVLEMWLRESLKRAFQYLEDQATDISAEMSVILDELNLINCFEDIRSELNGATSRLKYWCDGGPLDESPHFKCQYLQLILEQRDLFSTMPRFVILVSSYLKQFKTLCIEKIFSRCLSDIVKEETISVEKNLNFIFALNELFRVVDEDIRVQNILEANISENYVTDGWQKGNPTGPDFVNHLVEIIAMSSDAIGKKLPQWFALLQSDKQWTPKVQLLTKEFCKKFLLPMTTEIKVKEEEGRKIIFVYGIAVFISKIIQKMLELKRDHPGVQEIQIVGLTSVHVDYDLEFKDWHGINVGIVTHNLYVDRDNILWDVSGKNGNEMAGELGQPGESGGNVHIICSEMINAEQWTIVSDGGDGSDGLNGGDGQIGSDGKIARKWSEENFMKSFPSMSTFDTGENTGPYSENVVKTVLNTLETILPKQNRTHKSTDIEPEHCGSFFVEGTASDGRRITASYYQSKTKRQTLILCKVLQLVT</sequence>
<protein>
    <submittedName>
        <fullName evidence="1">Uncharacterized protein</fullName>
    </submittedName>
</protein>
<gene>
    <name evidence="1" type="ORF">DAPPUDRAFT_248959</name>
</gene>
<dbReference type="PANTHER" id="PTHR30612:SF0">
    <property type="entry name" value="CHLOROPLAST PROTEIN-TRANSPORTING ATPASE"/>
    <property type="match status" value="1"/>
</dbReference>
<dbReference type="HOGENOM" id="CLU_037163_0_0_1"/>
<dbReference type="KEGG" id="dpx:DAPPUDRAFT_248959"/>
<dbReference type="GO" id="GO:0005524">
    <property type="term" value="F:ATP binding"/>
    <property type="evidence" value="ECO:0000318"/>
    <property type="project" value="GO_Central"/>
</dbReference>
<dbReference type="InterPro" id="IPR000185">
    <property type="entry name" value="SecA"/>
</dbReference>
<dbReference type="eggNOG" id="ENOG502SXDB">
    <property type="taxonomic scope" value="Eukaryota"/>
</dbReference>
<proteinExistence type="predicted"/>
<dbReference type="OrthoDB" id="6368983at2759"/>
<evidence type="ECO:0000313" key="2">
    <source>
        <dbReference type="Proteomes" id="UP000000305"/>
    </source>
</evidence>
<organism evidence="1 2">
    <name type="scientific">Daphnia pulex</name>
    <name type="common">Water flea</name>
    <dbReference type="NCBI Taxonomy" id="6669"/>
    <lineage>
        <taxon>Eukaryota</taxon>
        <taxon>Metazoa</taxon>
        <taxon>Ecdysozoa</taxon>
        <taxon>Arthropoda</taxon>
        <taxon>Crustacea</taxon>
        <taxon>Branchiopoda</taxon>
        <taxon>Diplostraca</taxon>
        <taxon>Cladocera</taxon>
        <taxon>Anomopoda</taxon>
        <taxon>Daphniidae</taxon>
        <taxon>Daphnia</taxon>
    </lineage>
</organism>